<feature type="compositionally biased region" description="Polar residues" evidence="1">
    <location>
        <begin position="189"/>
        <end position="207"/>
    </location>
</feature>
<feature type="region of interest" description="Disordered" evidence="1">
    <location>
        <begin position="283"/>
        <end position="314"/>
    </location>
</feature>
<dbReference type="PANTHER" id="PTHR14659:SF1">
    <property type="entry name" value="ALPHA- AND GAMMA-ADAPTIN-BINDING PROTEIN P34"/>
    <property type="match status" value="1"/>
</dbReference>
<evidence type="ECO:0000313" key="3">
    <source>
        <dbReference type="Proteomes" id="UP000245942"/>
    </source>
</evidence>
<organism evidence="2 3">
    <name type="scientific">Pseudomicrostroma glucosiphilum</name>
    <dbReference type="NCBI Taxonomy" id="1684307"/>
    <lineage>
        <taxon>Eukaryota</taxon>
        <taxon>Fungi</taxon>
        <taxon>Dikarya</taxon>
        <taxon>Basidiomycota</taxon>
        <taxon>Ustilaginomycotina</taxon>
        <taxon>Exobasidiomycetes</taxon>
        <taxon>Microstromatales</taxon>
        <taxon>Microstromatales incertae sedis</taxon>
        <taxon>Pseudomicrostroma</taxon>
    </lineage>
</organism>
<dbReference type="AlphaFoldDB" id="A0A316TYF2"/>
<dbReference type="PANTHER" id="PTHR14659">
    <property type="entry name" value="ALPHA- AND GAMMA-ADAPTIN-BINDING PROTEIN P34"/>
    <property type="match status" value="1"/>
</dbReference>
<feature type="region of interest" description="Disordered" evidence="1">
    <location>
        <begin position="58"/>
        <end position="89"/>
    </location>
</feature>
<accession>A0A316TYF2</accession>
<keyword evidence="3" id="KW-1185">Reference proteome</keyword>
<feature type="compositionally biased region" description="Acidic residues" evidence="1">
    <location>
        <begin position="303"/>
        <end position="314"/>
    </location>
</feature>
<feature type="compositionally biased region" description="Basic and acidic residues" evidence="1">
    <location>
        <begin position="496"/>
        <end position="510"/>
    </location>
</feature>
<gene>
    <name evidence="2" type="ORF">BCV69DRAFT_285391</name>
</gene>
<dbReference type="EMBL" id="KZ819338">
    <property type="protein sequence ID" value="PWN18090.1"/>
    <property type="molecule type" value="Genomic_DNA"/>
</dbReference>
<feature type="compositionally biased region" description="Basic and acidic residues" evidence="1">
    <location>
        <begin position="609"/>
        <end position="627"/>
    </location>
</feature>
<feature type="region of interest" description="Disordered" evidence="1">
    <location>
        <begin position="179"/>
        <end position="208"/>
    </location>
</feature>
<proteinExistence type="predicted"/>
<feature type="region of interest" description="Disordered" evidence="1">
    <location>
        <begin position="111"/>
        <end position="135"/>
    </location>
</feature>
<dbReference type="OrthoDB" id="3362485at2759"/>
<feature type="compositionally biased region" description="Basic and acidic residues" evidence="1">
    <location>
        <begin position="464"/>
        <end position="486"/>
    </location>
</feature>
<protein>
    <submittedName>
        <fullName evidence="2">Uncharacterized protein</fullName>
    </submittedName>
</protein>
<feature type="region of interest" description="Disordered" evidence="1">
    <location>
        <begin position="411"/>
        <end position="432"/>
    </location>
</feature>
<name>A0A316TYF2_9BASI</name>
<dbReference type="InterPro" id="IPR019341">
    <property type="entry name" value="Alpha/Gamma-adaptin-bd_p34"/>
</dbReference>
<reference evidence="2 3" key="1">
    <citation type="journal article" date="2018" name="Mol. Biol. Evol.">
        <title>Broad Genomic Sampling Reveals a Smut Pathogenic Ancestry of the Fungal Clade Ustilaginomycotina.</title>
        <authorList>
            <person name="Kijpornyongpan T."/>
            <person name="Mondo S.J."/>
            <person name="Barry K."/>
            <person name="Sandor L."/>
            <person name="Lee J."/>
            <person name="Lipzen A."/>
            <person name="Pangilinan J."/>
            <person name="LaButti K."/>
            <person name="Hainaut M."/>
            <person name="Henrissat B."/>
            <person name="Grigoriev I.V."/>
            <person name="Spatafora J.W."/>
            <person name="Aime M.C."/>
        </authorList>
    </citation>
    <scope>NUCLEOTIDE SEQUENCE [LARGE SCALE GENOMIC DNA]</scope>
    <source>
        <strain evidence="2 3">MCA 4718</strain>
    </source>
</reference>
<feature type="region of interest" description="Disordered" evidence="1">
    <location>
        <begin position="464"/>
        <end position="696"/>
    </location>
</feature>
<dbReference type="Proteomes" id="UP000245942">
    <property type="component" value="Unassembled WGS sequence"/>
</dbReference>
<dbReference type="Gene3D" id="3.40.50.11960">
    <property type="match status" value="1"/>
</dbReference>
<feature type="compositionally biased region" description="Low complexity" evidence="1">
    <location>
        <begin position="111"/>
        <end position="121"/>
    </location>
</feature>
<sequence length="717" mass="75640">MSLQTDGLDDRAGRILVLSTGDLPLASLEQLVHSITGRSHREGTEGQVRLSDVVHYDEDGDEDEDGASSFVTTRPVPPPTSSTDAASTSQIPWTIDNTYYTADVHFRLVSLPSSSSSSAPSRGATAQAKRREREEELQTILKEETKDVTAIVLVVRGGQTLKEHERVLDALQQCATEQRISQEDAEDANLSQSAATPSLGAESSTAQAEAEMPMGFGLAVSTVISLPSIVDAHNSRTFQGKPASRDGLLDLYAQNGWEYIDLGADTDSGVSGMGTTSASTALLDDSASEGSEERAGDAPSLSESEDDEEADDEAVGLERVKEALEANMWPGLVRKDRSGGTASQARAGNLADGWASSSSMTTSALPQDRLAALSQILDANESIEQDGAELDAGLDAELDSLFRRLDLNLPSGSLLPPTSPSAGLDTGLGLGAHAEPTAQDEELARRFLASIADFEKYQFAEEVGIGEKQEGEPGARKGLQGDREAGGKTLPESEEERNRNQAEALRKLEEWLQNEDGDWLGASTSTSKRGLDFGDSDPDFAGQADTQGKDNKVRLPPRAAGDTFDDDFDEFISASASASANGGEGGGANAGPASFGFDEELSRHPHYKPAVDARTQSEGKSQSKDHGLGGVGGGDSDSDVDGDGPASTAFNWPEAQAGDLSLGDQGREMGSVPTEEVREDAVEPSSLSTQGPFHSFPASVEFGERIDADADDLVVEQ</sequence>
<evidence type="ECO:0000256" key="1">
    <source>
        <dbReference type="SAM" id="MobiDB-lite"/>
    </source>
</evidence>
<evidence type="ECO:0000313" key="2">
    <source>
        <dbReference type="EMBL" id="PWN18090.1"/>
    </source>
</evidence>
<dbReference type="RefSeq" id="XP_025345250.1">
    <property type="nucleotide sequence ID" value="XM_025493378.1"/>
</dbReference>
<dbReference type="GeneID" id="37015112"/>